<dbReference type="GO" id="GO:0050660">
    <property type="term" value="F:flavin adenine dinucleotide binding"/>
    <property type="evidence" value="ECO:0007669"/>
    <property type="project" value="InterPro"/>
</dbReference>
<proteinExistence type="inferred from homology"/>
<feature type="domain" description="Acyl-CoA oxidase/dehydrogenase middle" evidence="8">
    <location>
        <begin position="128"/>
        <end position="222"/>
    </location>
</feature>
<comment type="similarity">
    <text evidence="2 6">Belongs to the acyl-CoA dehydrogenase family.</text>
</comment>
<dbReference type="SUPFAM" id="SSF56645">
    <property type="entry name" value="Acyl-CoA dehydrogenase NM domain-like"/>
    <property type="match status" value="1"/>
</dbReference>
<dbReference type="PANTHER" id="PTHR43884:SF40">
    <property type="entry name" value="ACYL-COA DEHYDROGENASE"/>
    <property type="match status" value="1"/>
</dbReference>
<evidence type="ECO:0000256" key="2">
    <source>
        <dbReference type="ARBA" id="ARBA00009347"/>
    </source>
</evidence>
<keyword evidence="11" id="KW-1185">Reference proteome</keyword>
<evidence type="ECO:0000256" key="5">
    <source>
        <dbReference type="ARBA" id="ARBA00023002"/>
    </source>
</evidence>
<dbReference type="Gene3D" id="2.40.110.10">
    <property type="entry name" value="Butyryl-CoA Dehydrogenase, subunit A, domain 2"/>
    <property type="match status" value="1"/>
</dbReference>
<organism evidence="10 11">
    <name type="scientific">Enhydrobacter aerosaccus</name>
    <dbReference type="NCBI Taxonomy" id="225324"/>
    <lineage>
        <taxon>Bacteria</taxon>
        <taxon>Pseudomonadati</taxon>
        <taxon>Pseudomonadota</taxon>
        <taxon>Alphaproteobacteria</taxon>
        <taxon>Hyphomicrobiales</taxon>
        <taxon>Enhydrobacter</taxon>
    </lineage>
</organism>
<evidence type="ECO:0000313" key="11">
    <source>
        <dbReference type="Proteomes" id="UP000190092"/>
    </source>
</evidence>
<evidence type="ECO:0000313" key="10">
    <source>
        <dbReference type="EMBL" id="SJZ31704.1"/>
    </source>
</evidence>
<dbReference type="InterPro" id="IPR006091">
    <property type="entry name" value="Acyl-CoA_Oxase/DH_mid-dom"/>
</dbReference>
<dbReference type="Gene3D" id="1.10.540.10">
    <property type="entry name" value="Acyl-CoA dehydrogenase/oxidase, N-terminal domain"/>
    <property type="match status" value="1"/>
</dbReference>
<accession>A0A1T4JNG7</accession>
<feature type="domain" description="Acyl-CoA dehydrogenase/oxidase N-terminal" evidence="9">
    <location>
        <begin position="7"/>
        <end position="123"/>
    </location>
</feature>
<protein>
    <submittedName>
        <fullName evidence="10">Acyl-CoA dehydrogenase</fullName>
    </submittedName>
</protein>
<dbReference type="PANTHER" id="PTHR43884">
    <property type="entry name" value="ACYL-COA DEHYDROGENASE"/>
    <property type="match status" value="1"/>
</dbReference>
<comment type="cofactor">
    <cofactor evidence="1 6">
        <name>FAD</name>
        <dbReference type="ChEBI" id="CHEBI:57692"/>
    </cofactor>
</comment>
<reference evidence="11" key="1">
    <citation type="submission" date="2017-02" db="EMBL/GenBank/DDBJ databases">
        <authorList>
            <person name="Varghese N."/>
            <person name="Submissions S."/>
        </authorList>
    </citation>
    <scope>NUCLEOTIDE SEQUENCE [LARGE SCALE GENOMIC DNA]</scope>
    <source>
        <strain evidence="11">ATCC 27094</strain>
    </source>
</reference>
<dbReference type="Proteomes" id="UP000190092">
    <property type="component" value="Unassembled WGS sequence"/>
</dbReference>
<dbReference type="InterPro" id="IPR006089">
    <property type="entry name" value="Acyl-CoA_DH_CS"/>
</dbReference>
<evidence type="ECO:0000259" key="8">
    <source>
        <dbReference type="Pfam" id="PF02770"/>
    </source>
</evidence>
<evidence type="ECO:0000256" key="3">
    <source>
        <dbReference type="ARBA" id="ARBA00022630"/>
    </source>
</evidence>
<dbReference type="FunFam" id="1.20.140.10:FF:000001">
    <property type="entry name" value="Acyl-CoA dehydrogenase"/>
    <property type="match status" value="1"/>
</dbReference>
<dbReference type="EMBL" id="FUWJ01000001">
    <property type="protein sequence ID" value="SJZ31704.1"/>
    <property type="molecule type" value="Genomic_DNA"/>
</dbReference>
<dbReference type="AlphaFoldDB" id="A0A1T4JNG7"/>
<dbReference type="STRING" id="225324.SAMN02745126_00241"/>
<dbReference type="FunFam" id="2.40.110.10:FF:000002">
    <property type="entry name" value="Acyl-CoA dehydrogenase fadE12"/>
    <property type="match status" value="1"/>
</dbReference>
<dbReference type="OrthoDB" id="5510711at2"/>
<evidence type="ECO:0000259" key="7">
    <source>
        <dbReference type="Pfam" id="PF00441"/>
    </source>
</evidence>
<evidence type="ECO:0000259" key="9">
    <source>
        <dbReference type="Pfam" id="PF02771"/>
    </source>
</evidence>
<evidence type="ECO:0000256" key="1">
    <source>
        <dbReference type="ARBA" id="ARBA00001974"/>
    </source>
</evidence>
<keyword evidence="4 6" id="KW-0274">FAD</keyword>
<dbReference type="Pfam" id="PF02770">
    <property type="entry name" value="Acyl-CoA_dh_M"/>
    <property type="match status" value="1"/>
</dbReference>
<evidence type="ECO:0000256" key="6">
    <source>
        <dbReference type="RuleBase" id="RU362125"/>
    </source>
</evidence>
<dbReference type="InterPro" id="IPR037069">
    <property type="entry name" value="AcylCoA_DH/ox_N_sf"/>
</dbReference>
<sequence>MDFEPSSEQQMLIDQVRRYVREEIIPLEAKLDPDASELPPEDFKRLTEKTKAMGLFGIDIPKEFGGPDIDIVTRTLLAIEMAQHRAGLYVPCYGTFGGAGLAQIFEANDDQKERYLYPTLRGEKKAFFGLTEPSGGSDPARAIQTRAERKDNGWVLNGAKIFISNADRAQYGIVFARTDASKGRAGITCFIVDSDTPGFHVRRVVHTLRSSHYATELEFKDCWVSDHQVLGEVNKGFAVANDRLTRQRIPYAAGCIGVAIAAHEMAIEWAKMRTTFGEKLANRQAVQWMLVDNEIDIRTARHFTLEAAEKARRGVPFRTEAAIAKLTASEGGGRVVDRAMQIHGGMGMTKDLPLERWYREMRIRRVGEGPSEVQRMVIARELLGSNLR</sequence>
<feature type="domain" description="Acyl-CoA dehydrogenase/oxidase C-terminal" evidence="7">
    <location>
        <begin position="234"/>
        <end position="383"/>
    </location>
</feature>
<gene>
    <name evidence="10" type="ORF">SAMN02745126_00241</name>
</gene>
<name>A0A1T4JNG7_9HYPH</name>
<dbReference type="PROSITE" id="PS00073">
    <property type="entry name" value="ACYL_COA_DH_2"/>
    <property type="match status" value="1"/>
</dbReference>
<evidence type="ECO:0000256" key="4">
    <source>
        <dbReference type="ARBA" id="ARBA00022827"/>
    </source>
</evidence>
<dbReference type="InterPro" id="IPR046373">
    <property type="entry name" value="Acyl-CoA_Oxase/DH_mid-dom_sf"/>
</dbReference>
<dbReference type="RefSeq" id="WP_085932008.1">
    <property type="nucleotide sequence ID" value="NZ_FUWJ01000001.1"/>
</dbReference>
<dbReference type="SUPFAM" id="SSF47203">
    <property type="entry name" value="Acyl-CoA dehydrogenase C-terminal domain-like"/>
    <property type="match status" value="1"/>
</dbReference>
<dbReference type="InterPro" id="IPR009075">
    <property type="entry name" value="AcylCo_DH/oxidase_C"/>
</dbReference>
<dbReference type="Pfam" id="PF00441">
    <property type="entry name" value="Acyl-CoA_dh_1"/>
    <property type="match status" value="1"/>
</dbReference>
<dbReference type="Gene3D" id="1.20.140.10">
    <property type="entry name" value="Butyryl-CoA Dehydrogenase, subunit A, domain 3"/>
    <property type="match status" value="1"/>
</dbReference>
<dbReference type="GO" id="GO:0003995">
    <property type="term" value="F:acyl-CoA dehydrogenase activity"/>
    <property type="evidence" value="ECO:0007669"/>
    <property type="project" value="InterPro"/>
</dbReference>
<dbReference type="InterPro" id="IPR009100">
    <property type="entry name" value="AcylCoA_DH/oxidase_NM_dom_sf"/>
</dbReference>
<keyword evidence="5 6" id="KW-0560">Oxidoreductase</keyword>
<dbReference type="InterPro" id="IPR036250">
    <property type="entry name" value="AcylCo_DH-like_C"/>
</dbReference>
<dbReference type="Pfam" id="PF02771">
    <property type="entry name" value="Acyl-CoA_dh_N"/>
    <property type="match status" value="1"/>
</dbReference>
<dbReference type="InterPro" id="IPR013786">
    <property type="entry name" value="AcylCoA_DH/ox_N"/>
</dbReference>
<keyword evidence="3 6" id="KW-0285">Flavoprotein</keyword>